<dbReference type="EC" id="1.14.13.225" evidence="5"/>
<keyword evidence="12" id="KW-0560">Oxidoreductase</keyword>
<keyword evidence="14" id="KW-0440">LIM domain</keyword>
<reference evidence="22" key="1">
    <citation type="submission" date="2025-08" db="UniProtKB">
        <authorList>
            <consortium name="RefSeq"/>
        </authorList>
    </citation>
    <scope>IDENTIFICATION</scope>
    <source>
        <tissue evidence="22">Sperm</tissue>
    </source>
</reference>
<keyword evidence="21" id="KW-1185">Reference proteome</keyword>
<evidence type="ECO:0000313" key="21">
    <source>
        <dbReference type="Proteomes" id="UP001318040"/>
    </source>
</evidence>
<feature type="compositionally biased region" description="Basic and acidic residues" evidence="19">
    <location>
        <begin position="668"/>
        <end position="678"/>
    </location>
</feature>
<keyword evidence="10" id="KW-0862">Zinc</keyword>
<protein>
    <recommendedName>
        <fullName evidence="5">F-actin monooxygenase</fullName>
        <ecNumber evidence="5">1.14.13.225</ecNumber>
    </recommendedName>
</protein>
<keyword evidence="15" id="KW-0009">Actin-binding</keyword>
<keyword evidence="7" id="KW-0285">Flavoprotein</keyword>
<dbReference type="InterPro" id="IPR057494">
    <property type="entry name" value="Rossman_Mical"/>
</dbReference>
<keyword evidence="13" id="KW-0503">Monooxygenase</keyword>
<dbReference type="PRINTS" id="PR00420">
    <property type="entry name" value="RNGMNOXGNASE"/>
</dbReference>
<dbReference type="Pfam" id="PF25413">
    <property type="entry name" value="Rossman_Mical"/>
    <property type="match status" value="1"/>
</dbReference>
<accession>A0AAJ7SSM5</accession>
<dbReference type="Gene3D" id="3.50.50.60">
    <property type="entry name" value="FAD/NAD(P)-binding domain"/>
    <property type="match status" value="1"/>
</dbReference>
<evidence type="ECO:0000256" key="9">
    <source>
        <dbReference type="ARBA" id="ARBA00022827"/>
    </source>
</evidence>
<feature type="region of interest" description="Disordered" evidence="19">
    <location>
        <begin position="656"/>
        <end position="715"/>
    </location>
</feature>
<dbReference type="GO" id="GO:0005856">
    <property type="term" value="C:cytoskeleton"/>
    <property type="evidence" value="ECO:0007669"/>
    <property type="project" value="UniProtKB-SubCell"/>
</dbReference>
<evidence type="ECO:0000256" key="4">
    <source>
        <dbReference type="ARBA" id="ARBA00008223"/>
    </source>
</evidence>
<dbReference type="GO" id="GO:0071949">
    <property type="term" value="F:FAD binding"/>
    <property type="evidence" value="ECO:0007669"/>
    <property type="project" value="InterPro"/>
</dbReference>
<feature type="compositionally biased region" description="Basic and acidic residues" evidence="19">
    <location>
        <begin position="693"/>
        <end position="711"/>
    </location>
</feature>
<evidence type="ECO:0000256" key="17">
    <source>
        <dbReference type="ARBA" id="ARBA00023242"/>
    </source>
</evidence>
<dbReference type="InterPro" id="IPR001715">
    <property type="entry name" value="CH_dom"/>
</dbReference>
<sequence length="917" mass="103364">MGDVAGEKNSGACLLFDRFVQAGTCKGTLRAYQDLCELVDLKPSDFRTFYPKLKSKLNYWKAKGLWSKIDKRAAHKDYKKGKQCSNVKCLIIGAGPCGLRSAIELALLGAKVVVVEKRDAFSRNNVLHLWPYTIHDLKALGAKKFHGKFCAGAIDHISIRQLQLILLKVSLLLGVEIHVNVEFKGIMEPPEDQENDRIGWRAEVVPNTHPVAEYEFDVIIGADGHRNTLQGFRRKEFRGKLAIAITANFINRNTTAEAKVEELSGVAFIFKPKFFTDLRASKGIDLENIVYYKDDTHYFVMTAKKQSLLEKGVILQDYPDTEMLLSRENVDQEALQEYARGAADFSTNHQLPSLDFAINHYGQPDVAMFDFTCMYASENAALVRERHGHRLLVALVGDSLLEPFWPMGTGCARGFLAAFDSAWMIRSWAQGTPPLEVLAERESIYRLLPQTTPENINKNFSQYSIDPTTRYPNVNLNFLRASQVRHLYDTGEARETAMDVESALGADSRLTRHDSIMRSSKLLSWCQRQTEGYRGVRVVDFTGSWKSGLALCAIIHRYRPDLIDFDSLDERNVAGNNQLAFDVAEREFGISPIITGQEVAGVADPDKLSMVMYLSQFYEMFRDTLPPAEYNKLMGEDDRSAALLSTKSPISFLSKLGQTISRKRTPRDKKEKEVDGLGKRRRTGQKASDEEEMQARREDRWGIGNGERRADAVSGNQNKVKSMANQLLAKFEENAPLQSNLKRQSIMLPYMERVAQPPSTRPKELSRANSLPVCHQGIYARAPRVCPKKIIMLGASPAATPPEARSQKLSKYFLRKWEKDFKKSEKTRPHEQLPAVISSYDQLPAEQPSISERASHLAALFQGQSDKSQSYIRMYSTGVSERAAQLVSQMQPAGPRPLLDKRELKHLVRIASKGRLN</sequence>
<dbReference type="PANTHER" id="PTHR23167:SF51">
    <property type="entry name" value="[F-ACTIN]-MONOOXYGENASE MICAL3"/>
    <property type="match status" value="1"/>
</dbReference>
<evidence type="ECO:0000256" key="15">
    <source>
        <dbReference type="ARBA" id="ARBA00023203"/>
    </source>
</evidence>
<evidence type="ECO:0000256" key="14">
    <source>
        <dbReference type="ARBA" id="ARBA00023038"/>
    </source>
</evidence>
<evidence type="ECO:0000256" key="19">
    <source>
        <dbReference type="SAM" id="MobiDB-lite"/>
    </source>
</evidence>
<evidence type="ECO:0000256" key="16">
    <source>
        <dbReference type="ARBA" id="ARBA00023212"/>
    </source>
</evidence>
<keyword evidence="11" id="KW-0521">NADP</keyword>
<evidence type="ECO:0000256" key="3">
    <source>
        <dbReference type="ARBA" id="ARBA00004245"/>
    </source>
</evidence>
<evidence type="ECO:0000256" key="6">
    <source>
        <dbReference type="ARBA" id="ARBA00022490"/>
    </source>
</evidence>
<name>A0AAJ7SSM5_PETMA</name>
<dbReference type="AlphaFoldDB" id="A0AAJ7SSM5"/>
<evidence type="ECO:0000256" key="7">
    <source>
        <dbReference type="ARBA" id="ARBA00022630"/>
    </source>
</evidence>
<dbReference type="SUPFAM" id="SSF47576">
    <property type="entry name" value="Calponin-homology domain, CH-domain"/>
    <property type="match status" value="1"/>
</dbReference>
<keyword evidence="8" id="KW-0479">Metal-binding</keyword>
<dbReference type="Pfam" id="PF01494">
    <property type="entry name" value="FAD_binding_3"/>
    <property type="match status" value="1"/>
</dbReference>
<dbReference type="SMART" id="SM00033">
    <property type="entry name" value="CH"/>
    <property type="match status" value="1"/>
</dbReference>
<dbReference type="Gene3D" id="1.10.418.10">
    <property type="entry name" value="Calponin-like domain"/>
    <property type="match status" value="1"/>
</dbReference>
<keyword evidence="9" id="KW-0274">FAD</keyword>
<dbReference type="SUPFAM" id="SSF51905">
    <property type="entry name" value="FAD/NAD(P)-binding domain"/>
    <property type="match status" value="1"/>
</dbReference>
<evidence type="ECO:0000313" key="22">
    <source>
        <dbReference type="RefSeq" id="XP_032804805.1"/>
    </source>
</evidence>
<dbReference type="InterPro" id="IPR002938">
    <property type="entry name" value="FAD-bd"/>
</dbReference>
<dbReference type="PANTHER" id="PTHR23167">
    <property type="entry name" value="CALPONIN HOMOLOGY DOMAIN-CONTAINING PROTEIN DDB_G0272472-RELATED"/>
    <property type="match status" value="1"/>
</dbReference>
<evidence type="ECO:0000256" key="18">
    <source>
        <dbReference type="ARBA" id="ARBA00049522"/>
    </source>
</evidence>
<evidence type="ECO:0000256" key="5">
    <source>
        <dbReference type="ARBA" id="ARBA00012709"/>
    </source>
</evidence>
<evidence type="ECO:0000256" key="12">
    <source>
        <dbReference type="ARBA" id="ARBA00023002"/>
    </source>
</evidence>
<gene>
    <name evidence="22" type="primary">LOC116939898</name>
</gene>
<proteinExistence type="inferred from homology"/>
<evidence type="ECO:0000256" key="2">
    <source>
        <dbReference type="ARBA" id="ARBA00004123"/>
    </source>
</evidence>
<evidence type="ECO:0000256" key="8">
    <source>
        <dbReference type="ARBA" id="ARBA00022723"/>
    </source>
</evidence>
<evidence type="ECO:0000256" key="10">
    <source>
        <dbReference type="ARBA" id="ARBA00022833"/>
    </source>
</evidence>
<keyword evidence="16" id="KW-0206">Cytoskeleton</keyword>
<dbReference type="Pfam" id="PF00307">
    <property type="entry name" value="CH"/>
    <property type="match status" value="1"/>
</dbReference>
<comment type="catalytic activity">
    <reaction evidence="18">
        <text>L-methionyl-[F-actin] + NADPH + O2 + H(+) = L-methionyl-(R)-S-oxide-[F-actin] + NADP(+) + H2O</text>
        <dbReference type="Rhea" id="RHEA:51308"/>
        <dbReference type="Rhea" id="RHEA-COMP:12953"/>
        <dbReference type="Rhea" id="RHEA-COMP:12956"/>
        <dbReference type="ChEBI" id="CHEBI:15377"/>
        <dbReference type="ChEBI" id="CHEBI:15378"/>
        <dbReference type="ChEBI" id="CHEBI:15379"/>
        <dbReference type="ChEBI" id="CHEBI:16044"/>
        <dbReference type="ChEBI" id="CHEBI:45764"/>
        <dbReference type="ChEBI" id="CHEBI:57783"/>
        <dbReference type="ChEBI" id="CHEBI:58349"/>
        <dbReference type="EC" id="1.14.13.225"/>
    </reaction>
</comment>
<dbReference type="GO" id="GO:0005634">
    <property type="term" value="C:nucleus"/>
    <property type="evidence" value="ECO:0007669"/>
    <property type="project" value="UniProtKB-SubCell"/>
</dbReference>
<evidence type="ECO:0000256" key="1">
    <source>
        <dbReference type="ARBA" id="ARBA00001974"/>
    </source>
</evidence>
<organism evidence="21 22">
    <name type="scientific">Petromyzon marinus</name>
    <name type="common">Sea lamprey</name>
    <dbReference type="NCBI Taxonomy" id="7757"/>
    <lineage>
        <taxon>Eukaryota</taxon>
        <taxon>Metazoa</taxon>
        <taxon>Chordata</taxon>
        <taxon>Craniata</taxon>
        <taxon>Vertebrata</taxon>
        <taxon>Cyclostomata</taxon>
        <taxon>Hyperoartia</taxon>
        <taxon>Petromyzontiformes</taxon>
        <taxon>Petromyzontidae</taxon>
        <taxon>Petromyzon</taxon>
    </lineage>
</organism>
<evidence type="ECO:0000259" key="20">
    <source>
        <dbReference type="PROSITE" id="PS50021"/>
    </source>
</evidence>
<dbReference type="InterPro" id="IPR050540">
    <property type="entry name" value="F-actin_Monoox_Mical"/>
</dbReference>
<dbReference type="FunFam" id="3.50.50.60:FF:000004">
    <property type="entry name" value="protein-methionine sulfoxide oxidase MICAL2 isoform X1"/>
    <property type="match status" value="1"/>
</dbReference>
<comment type="subcellular location">
    <subcellularLocation>
        <location evidence="3">Cytoplasm</location>
        <location evidence="3">Cytoskeleton</location>
    </subcellularLocation>
    <subcellularLocation>
        <location evidence="2">Nucleus</location>
    </subcellularLocation>
</comment>
<dbReference type="Proteomes" id="UP001318040">
    <property type="component" value="Chromosome 7"/>
</dbReference>
<dbReference type="GO" id="GO:0120501">
    <property type="term" value="F:F-actin monooxygenase activity"/>
    <property type="evidence" value="ECO:0007669"/>
    <property type="project" value="UniProtKB-EC"/>
</dbReference>
<evidence type="ECO:0000256" key="11">
    <source>
        <dbReference type="ARBA" id="ARBA00022857"/>
    </source>
</evidence>
<feature type="domain" description="Calponin-homology (CH)" evidence="20">
    <location>
        <begin position="516"/>
        <end position="622"/>
    </location>
</feature>
<dbReference type="InterPro" id="IPR036872">
    <property type="entry name" value="CH_dom_sf"/>
</dbReference>
<dbReference type="FunFam" id="1.10.418.10:FF:000026">
    <property type="entry name" value="protein-methionine sulfoxide oxidase MICAL3 isoform X1"/>
    <property type="match status" value="1"/>
</dbReference>
<comment type="cofactor">
    <cofactor evidence="1">
        <name>FAD</name>
        <dbReference type="ChEBI" id="CHEBI:57692"/>
    </cofactor>
</comment>
<dbReference type="PROSITE" id="PS50021">
    <property type="entry name" value="CH"/>
    <property type="match status" value="1"/>
</dbReference>
<evidence type="ECO:0000256" key="13">
    <source>
        <dbReference type="ARBA" id="ARBA00023033"/>
    </source>
</evidence>
<dbReference type="GO" id="GO:0046872">
    <property type="term" value="F:metal ion binding"/>
    <property type="evidence" value="ECO:0007669"/>
    <property type="project" value="UniProtKB-KW"/>
</dbReference>
<dbReference type="GO" id="GO:0003779">
    <property type="term" value="F:actin binding"/>
    <property type="evidence" value="ECO:0007669"/>
    <property type="project" value="UniProtKB-KW"/>
</dbReference>
<keyword evidence="17" id="KW-0539">Nucleus</keyword>
<keyword evidence="6" id="KW-0963">Cytoplasm</keyword>
<dbReference type="InterPro" id="IPR036188">
    <property type="entry name" value="FAD/NAD-bd_sf"/>
</dbReference>
<dbReference type="RefSeq" id="XP_032804805.1">
    <property type="nucleotide sequence ID" value="XM_032948914.1"/>
</dbReference>
<comment type="similarity">
    <text evidence="4">Belongs to the Mical family.</text>
</comment>